<organism evidence="2 3">
    <name type="scientific">Cotesia glomerata</name>
    <name type="common">Lepidopteran parasitic wasp</name>
    <name type="synonym">Apanteles glomeratus</name>
    <dbReference type="NCBI Taxonomy" id="32391"/>
    <lineage>
        <taxon>Eukaryota</taxon>
        <taxon>Metazoa</taxon>
        <taxon>Ecdysozoa</taxon>
        <taxon>Arthropoda</taxon>
        <taxon>Hexapoda</taxon>
        <taxon>Insecta</taxon>
        <taxon>Pterygota</taxon>
        <taxon>Neoptera</taxon>
        <taxon>Endopterygota</taxon>
        <taxon>Hymenoptera</taxon>
        <taxon>Apocrita</taxon>
        <taxon>Ichneumonoidea</taxon>
        <taxon>Braconidae</taxon>
        <taxon>Microgastrinae</taxon>
        <taxon>Cotesia</taxon>
    </lineage>
</organism>
<accession>A0AAV7HYW5</accession>
<evidence type="ECO:0000313" key="3">
    <source>
        <dbReference type="Proteomes" id="UP000826195"/>
    </source>
</evidence>
<gene>
    <name evidence="2" type="ORF">KQX54_018368</name>
</gene>
<reference evidence="2 3" key="1">
    <citation type="journal article" date="2021" name="J. Hered.">
        <title>A chromosome-level genome assembly of the parasitoid wasp, Cotesia glomerata (Hymenoptera: Braconidae).</title>
        <authorList>
            <person name="Pinto B.J."/>
            <person name="Weis J.J."/>
            <person name="Gamble T."/>
            <person name="Ode P.J."/>
            <person name="Paul R."/>
            <person name="Zaspel J.M."/>
        </authorList>
    </citation>
    <scope>NUCLEOTIDE SEQUENCE [LARGE SCALE GENOMIC DNA]</scope>
    <source>
        <strain evidence="2">CgM1</strain>
    </source>
</reference>
<dbReference type="Proteomes" id="UP000826195">
    <property type="component" value="Unassembled WGS sequence"/>
</dbReference>
<dbReference type="AlphaFoldDB" id="A0AAV7HYW5"/>
<keyword evidence="3" id="KW-1185">Reference proteome</keyword>
<sequence>MEENEKEESCTRAGLSLVEKNPRQQRNLDEKEKGIRRAASEAEKKWPDKGRLARIHQPAAIDIEVHQRRTRFHEPAMQDDSKDADKPAKGFAGTLVREAHVNPGGGCLLIELPQNNVKIPISYLLSGKT</sequence>
<feature type="compositionally biased region" description="Basic and acidic residues" evidence="1">
    <location>
        <begin position="20"/>
        <end position="49"/>
    </location>
</feature>
<protein>
    <submittedName>
        <fullName evidence="2">Uncharacterized protein</fullName>
    </submittedName>
</protein>
<evidence type="ECO:0000256" key="1">
    <source>
        <dbReference type="SAM" id="MobiDB-lite"/>
    </source>
</evidence>
<evidence type="ECO:0000313" key="2">
    <source>
        <dbReference type="EMBL" id="KAH0550248.1"/>
    </source>
</evidence>
<feature type="region of interest" description="Disordered" evidence="1">
    <location>
        <begin position="1"/>
        <end position="49"/>
    </location>
</feature>
<comment type="caution">
    <text evidence="2">The sequence shown here is derived from an EMBL/GenBank/DDBJ whole genome shotgun (WGS) entry which is preliminary data.</text>
</comment>
<name>A0AAV7HYW5_COTGL</name>
<proteinExistence type="predicted"/>
<dbReference type="EMBL" id="JAHXZJ010001864">
    <property type="protein sequence ID" value="KAH0550248.1"/>
    <property type="molecule type" value="Genomic_DNA"/>
</dbReference>